<gene>
    <name evidence="1" type="ORF">FNJ60_04975</name>
</gene>
<organism evidence="1 2">
    <name type="scientific">Bacteroides pyogenes</name>
    <dbReference type="NCBI Taxonomy" id="310300"/>
    <lineage>
        <taxon>Bacteria</taxon>
        <taxon>Pseudomonadati</taxon>
        <taxon>Bacteroidota</taxon>
        <taxon>Bacteroidia</taxon>
        <taxon>Bacteroidales</taxon>
        <taxon>Bacteroidaceae</taxon>
        <taxon>Bacteroides</taxon>
    </lineage>
</organism>
<dbReference type="RefSeq" id="WP_148727253.1">
    <property type="nucleotide sequence ID" value="NZ_CP197398.1"/>
</dbReference>
<dbReference type="Proteomes" id="UP000324383">
    <property type="component" value="Unassembled WGS sequence"/>
</dbReference>
<evidence type="ECO:0000313" key="2">
    <source>
        <dbReference type="Proteomes" id="UP000324383"/>
    </source>
</evidence>
<evidence type="ECO:0000313" key="1">
    <source>
        <dbReference type="EMBL" id="TYK34345.1"/>
    </source>
</evidence>
<proteinExistence type="predicted"/>
<keyword evidence="2" id="KW-1185">Reference proteome</keyword>
<protein>
    <submittedName>
        <fullName evidence="1">Uncharacterized protein</fullName>
    </submittedName>
</protein>
<dbReference type="AlphaFoldDB" id="A0A5D3ETR1"/>
<accession>A0A5D3ETR1</accession>
<dbReference type="EMBL" id="VKLW01000008">
    <property type="protein sequence ID" value="TYK34345.1"/>
    <property type="molecule type" value="Genomic_DNA"/>
</dbReference>
<reference evidence="1 2" key="1">
    <citation type="submission" date="2019-07" db="EMBL/GenBank/DDBJ databases">
        <title>Draft Genome Sequences of Bacteroides pyogenes Strains Isolated from the Uterus Holstein Dairy Cows with Metritis.</title>
        <authorList>
            <person name="Cunha F."/>
            <person name="Galvao K.N."/>
            <person name="Jeon S.J."/>
            <person name="Jeong K.C."/>
        </authorList>
    </citation>
    <scope>NUCLEOTIDE SEQUENCE [LARGE SCALE GENOMIC DNA]</scope>
    <source>
        <strain evidence="1 2">KG-31</strain>
    </source>
</reference>
<comment type="caution">
    <text evidence="1">The sequence shown here is derived from an EMBL/GenBank/DDBJ whole genome shotgun (WGS) entry which is preliminary data.</text>
</comment>
<name>A0A5D3ETR1_9BACE</name>
<sequence>MEKMNFEALASKYGLTVDFVKELHDKVVDKENLVRAVRMFANGTLPYDVAMAKEHINVAELRHQVAKNMWDFRKNKASKMKEAMEQHRKIVEYYNTCTPLTYRHKPNKAIRDVVFIKDGHLVAFGHFEPKQGGIYSANNEVMPEFRWNPHEILARLRKLNKAFYRQIKKAAFNSPKEWFDFNIKSQ</sequence>